<dbReference type="Proteomes" id="UP000698242">
    <property type="component" value="Unassembled WGS sequence"/>
</dbReference>
<comment type="caution">
    <text evidence="1">The sequence shown here is derived from an EMBL/GenBank/DDBJ whole genome shotgun (WGS) entry which is preliminary data.</text>
</comment>
<evidence type="ECO:0000313" key="1">
    <source>
        <dbReference type="EMBL" id="KAF0675057.1"/>
    </source>
</evidence>
<sequence length="70" mass="8020">MIRVYIAAGASLALVLAFLGYGWWSRAAERDAEALRRLERYQQTRERIDNATSPDLDGAAIRERLRELAR</sequence>
<dbReference type="RefSeq" id="WP_159966110.1">
    <property type="nucleotide sequence ID" value="NZ_APKE01000032.1"/>
</dbReference>
<dbReference type="EMBL" id="APKE01000032">
    <property type="protein sequence ID" value="KAF0675057.1"/>
    <property type="molecule type" value="Genomic_DNA"/>
</dbReference>
<accession>A0A921TCM0</accession>
<protein>
    <submittedName>
        <fullName evidence="1">Uncharacterized protein</fullName>
    </submittedName>
</protein>
<dbReference type="AlphaFoldDB" id="A0A921TCM0"/>
<proteinExistence type="predicted"/>
<evidence type="ECO:0000313" key="2">
    <source>
        <dbReference type="Proteomes" id="UP000698242"/>
    </source>
</evidence>
<name>A0A921TCM0_9RHOB</name>
<gene>
    <name evidence="1" type="ORF">PMES_02578</name>
</gene>
<reference evidence="1" key="1">
    <citation type="submission" date="2013-03" db="EMBL/GenBank/DDBJ databases">
        <title>Genome Sequence of the Profundibacterium mesophilum strain KAUST100406-0324T from Red Sea, a novel genus in the family Rhodobacteraceae.</title>
        <authorList>
            <person name="Essack M."/>
            <person name="Alam I."/>
            <person name="Lafi F."/>
            <person name="Alawi W."/>
            <person name="Kamanu F."/>
            <person name="Al-Suwailem A."/>
            <person name="Lee O.O."/>
            <person name="Xu Y."/>
            <person name="Bajic V."/>
            <person name="Qian P.-Y."/>
            <person name="Archer J."/>
        </authorList>
    </citation>
    <scope>NUCLEOTIDE SEQUENCE</scope>
    <source>
        <strain evidence="1">KAUST100406-0324</strain>
    </source>
</reference>
<keyword evidence="2" id="KW-1185">Reference proteome</keyword>
<organism evidence="1 2">
    <name type="scientific">Profundibacterium mesophilum KAUST100406-0324</name>
    <dbReference type="NCBI Taxonomy" id="1037889"/>
    <lineage>
        <taxon>Bacteria</taxon>
        <taxon>Pseudomonadati</taxon>
        <taxon>Pseudomonadota</taxon>
        <taxon>Alphaproteobacteria</taxon>
        <taxon>Rhodobacterales</taxon>
        <taxon>Roseobacteraceae</taxon>
        <taxon>Profundibacterium</taxon>
    </lineage>
</organism>